<dbReference type="PANTHER" id="PTHR34512:SF30">
    <property type="entry name" value="OUTER MEMBRANE PROTEIN ASSEMBLY FACTOR BAMB"/>
    <property type="match status" value="1"/>
</dbReference>
<evidence type="ECO:0000313" key="4">
    <source>
        <dbReference type="EMBL" id="MXN16829.1"/>
    </source>
</evidence>
<sequence>MKMVSRRATVGLTLLAGLALSACSTPETYLTGKRLPPRAVMSDQVPGDNPTVPANQVKAISLPKAVANADWTQGAGTPSTRTTNPALSGNPTLAWSTSIGAGETRKTRITGTPVVAGGVVYTMDALGSVAATSTSGAHLWSASVVPPGEKAYQGSGGALAYGDGKLFVASGFGTLSAMDPATGKVIWVQKLLASATGAPTVYGKLVYVTAGEDEAWAISTDDGRVQWTVSAVPDVNNFSGAPSPAVNDQYAVFGFGSGQVEGVFRKGGMRQWNTPVSGRRLGYARSNMTDITGAPVIVGNTVYAGNQAGRMVAINLADGTRLWTADEGPMNPVWVAGGAVFLTSDDNELVRLDAATGKRVWGVQLPFYQPKRKPKKIDSIYAQFGPVLAGGRLAVASSDGKLRFFDPTSGTLVQELDLPGGAASAPVVAGGTLYVLSKDGKLLAYR</sequence>
<dbReference type="InterPro" id="IPR011047">
    <property type="entry name" value="Quinoprotein_ADH-like_sf"/>
</dbReference>
<reference evidence="4 5" key="1">
    <citation type="submission" date="2019-12" db="EMBL/GenBank/DDBJ databases">
        <authorList>
            <person name="Li M."/>
        </authorList>
    </citation>
    <scope>NUCLEOTIDE SEQUENCE [LARGE SCALE GENOMIC DNA]</scope>
    <source>
        <strain evidence="4 5">GBMRC 2024</strain>
    </source>
</reference>
<dbReference type="SMART" id="SM00564">
    <property type="entry name" value="PQQ"/>
    <property type="match status" value="6"/>
</dbReference>
<feature type="region of interest" description="Disordered" evidence="1">
    <location>
        <begin position="71"/>
        <end position="94"/>
    </location>
</feature>
<dbReference type="InterPro" id="IPR015943">
    <property type="entry name" value="WD40/YVTN_repeat-like_dom_sf"/>
</dbReference>
<accession>A0A6L7FYT2</accession>
<dbReference type="PROSITE" id="PS51257">
    <property type="entry name" value="PROKAR_LIPOPROTEIN"/>
    <property type="match status" value="1"/>
</dbReference>
<dbReference type="Pfam" id="PF13360">
    <property type="entry name" value="PQQ_2"/>
    <property type="match status" value="2"/>
</dbReference>
<evidence type="ECO:0000259" key="3">
    <source>
        <dbReference type="Pfam" id="PF13360"/>
    </source>
</evidence>
<organism evidence="4 5">
    <name type="scientific">Pseudooceanicola albus</name>
    <dbReference type="NCBI Taxonomy" id="2692189"/>
    <lineage>
        <taxon>Bacteria</taxon>
        <taxon>Pseudomonadati</taxon>
        <taxon>Pseudomonadota</taxon>
        <taxon>Alphaproteobacteria</taxon>
        <taxon>Rhodobacterales</taxon>
        <taxon>Paracoccaceae</taxon>
        <taxon>Pseudooceanicola</taxon>
    </lineage>
</organism>
<comment type="caution">
    <text evidence="4">The sequence shown here is derived from an EMBL/GenBank/DDBJ whole genome shotgun (WGS) entry which is preliminary data.</text>
</comment>
<keyword evidence="5" id="KW-1185">Reference proteome</keyword>
<dbReference type="AlphaFoldDB" id="A0A6L7FYT2"/>
<dbReference type="EMBL" id="WUMU01000003">
    <property type="protein sequence ID" value="MXN16829.1"/>
    <property type="molecule type" value="Genomic_DNA"/>
</dbReference>
<protein>
    <submittedName>
        <fullName evidence="4">PQQ-binding-like beta-propeller repeat protein</fullName>
    </submittedName>
</protein>
<evidence type="ECO:0000256" key="1">
    <source>
        <dbReference type="SAM" id="MobiDB-lite"/>
    </source>
</evidence>
<feature type="chain" id="PRO_5026919505" evidence="2">
    <location>
        <begin position="22"/>
        <end position="446"/>
    </location>
</feature>
<feature type="domain" description="Pyrrolo-quinoline quinone repeat" evidence="3">
    <location>
        <begin position="384"/>
        <end position="445"/>
    </location>
</feature>
<evidence type="ECO:0000313" key="5">
    <source>
        <dbReference type="Proteomes" id="UP000477911"/>
    </source>
</evidence>
<gene>
    <name evidence="4" type="ORF">GR170_03200</name>
</gene>
<name>A0A6L7FYT2_9RHOB</name>
<dbReference type="PANTHER" id="PTHR34512">
    <property type="entry name" value="CELL SURFACE PROTEIN"/>
    <property type="match status" value="1"/>
</dbReference>
<proteinExistence type="predicted"/>
<keyword evidence="2" id="KW-0732">Signal</keyword>
<feature type="domain" description="Pyrrolo-quinoline quinone repeat" evidence="3">
    <location>
        <begin position="127"/>
        <end position="361"/>
    </location>
</feature>
<dbReference type="InterPro" id="IPR018391">
    <property type="entry name" value="PQQ_b-propeller_rpt"/>
</dbReference>
<dbReference type="Gene3D" id="2.130.10.10">
    <property type="entry name" value="YVTN repeat-like/Quinoprotein amine dehydrogenase"/>
    <property type="match status" value="1"/>
</dbReference>
<evidence type="ECO:0000256" key="2">
    <source>
        <dbReference type="SAM" id="SignalP"/>
    </source>
</evidence>
<dbReference type="Proteomes" id="UP000477911">
    <property type="component" value="Unassembled WGS sequence"/>
</dbReference>
<feature type="signal peptide" evidence="2">
    <location>
        <begin position="1"/>
        <end position="21"/>
    </location>
</feature>
<dbReference type="InterPro" id="IPR002372">
    <property type="entry name" value="PQQ_rpt_dom"/>
</dbReference>
<dbReference type="SUPFAM" id="SSF50998">
    <property type="entry name" value="Quinoprotein alcohol dehydrogenase-like"/>
    <property type="match status" value="1"/>
</dbReference>